<evidence type="ECO:0000256" key="3">
    <source>
        <dbReference type="ARBA" id="ARBA00022833"/>
    </source>
</evidence>
<dbReference type="GO" id="GO:0016846">
    <property type="term" value="F:carbon-sulfur lyase activity"/>
    <property type="evidence" value="ECO:0007669"/>
    <property type="project" value="InterPro"/>
</dbReference>
<dbReference type="PANTHER" id="PTHR33337">
    <property type="entry name" value="GFA DOMAIN-CONTAINING PROTEIN"/>
    <property type="match status" value="1"/>
</dbReference>
<dbReference type="GO" id="GO:0046872">
    <property type="term" value="F:metal ion binding"/>
    <property type="evidence" value="ECO:0007669"/>
    <property type="project" value="UniProtKB-KW"/>
</dbReference>
<evidence type="ECO:0000313" key="7">
    <source>
        <dbReference type="Proteomes" id="UP000228945"/>
    </source>
</evidence>
<dbReference type="Gene3D" id="3.90.1590.10">
    <property type="entry name" value="glutathione-dependent formaldehyde- activating enzyme (gfa)"/>
    <property type="match status" value="1"/>
</dbReference>
<feature type="domain" description="CENP-V/GFA" evidence="5">
    <location>
        <begin position="10"/>
        <end position="124"/>
    </location>
</feature>
<gene>
    <name evidence="6" type="ORF">CSW64_10810</name>
</gene>
<evidence type="ECO:0000259" key="5">
    <source>
        <dbReference type="PROSITE" id="PS51891"/>
    </source>
</evidence>
<dbReference type="InterPro" id="IPR006913">
    <property type="entry name" value="CENP-V/GFA"/>
</dbReference>
<proteinExistence type="inferred from homology"/>
<dbReference type="AlphaFoldDB" id="A0A2D2AY62"/>
<keyword evidence="3" id="KW-0862">Zinc</keyword>
<evidence type="ECO:0000313" key="6">
    <source>
        <dbReference type="EMBL" id="ATQ42867.1"/>
    </source>
</evidence>
<evidence type="ECO:0000256" key="1">
    <source>
        <dbReference type="ARBA" id="ARBA00005495"/>
    </source>
</evidence>
<keyword evidence="4" id="KW-0456">Lyase</keyword>
<sequence length="138" mass="15238">MGARRPMTIRTGGCLCGARAYEIDGDLEGVWVCHCSLCRKASGSIGNAILIVPKDRFRWVKGEDHGVTFALRPTYTITRCKTCGTPLPAEADARNVYVTAGTLDTPLGKGVRTRLFCASRADWDRDEPDVRRFDERSS</sequence>
<dbReference type="OrthoDB" id="9807246at2"/>
<dbReference type="PROSITE" id="PS51891">
    <property type="entry name" value="CENP_V_GFA"/>
    <property type="match status" value="1"/>
</dbReference>
<evidence type="ECO:0000256" key="2">
    <source>
        <dbReference type="ARBA" id="ARBA00022723"/>
    </source>
</evidence>
<keyword evidence="7" id="KW-1185">Reference proteome</keyword>
<dbReference type="Pfam" id="PF04828">
    <property type="entry name" value="GFA"/>
    <property type="match status" value="1"/>
</dbReference>
<dbReference type="PANTHER" id="PTHR33337:SF40">
    <property type="entry name" value="CENP-V_GFA DOMAIN-CONTAINING PROTEIN-RELATED"/>
    <property type="match status" value="1"/>
</dbReference>
<keyword evidence="2" id="KW-0479">Metal-binding</keyword>
<dbReference type="Proteomes" id="UP000228945">
    <property type="component" value="Chromosome"/>
</dbReference>
<name>A0A2D2AY62_9CAUL</name>
<dbReference type="EMBL" id="CP024201">
    <property type="protein sequence ID" value="ATQ42867.1"/>
    <property type="molecule type" value="Genomic_DNA"/>
</dbReference>
<accession>A0A2D2AY62</accession>
<comment type="similarity">
    <text evidence="1">Belongs to the Gfa family.</text>
</comment>
<organism evidence="6 7">
    <name type="scientific">Caulobacter mirabilis</name>
    <dbReference type="NCBI Taxonomy" id="69666"/>
    <lineage>
        <taxon>Bacteria</taxon>
        <taxon>Pseudomonadati</taxon>
        <taxon>Pseudomonadota</taxon>
        <taxon>Alphaproteobacteria</taxon>
        <taxon>Caulobacterales</taxon>
        <taxon>Caulobacteraceae</taxon>
        <taxon>Caulobacter</taxon>
    </lineage>
</organism>
<reference evidence="6 7" key="1">
    <citation type="submission" date="2017-10" db="EMBL/GenBank/DDBJ databases">
        <title>Genome sequence of Caulobacter mirabilis FWC38.</title>
        <authorList>
            <person name="Fiebig A."/>
            <person name="Crosson S."/>
        </authorList>
    </citation>
    <scope>NUCLEOTIDE SEQUENCE [LARGE SCALE GENOMIC DNA]</scope>
    <source>
        <strain evidence="6 7">FWC 38</strain>
    </source>
</reference>
<dbReference type="InterPro" id="IPR011057">
    <property type="entry name" value="Mss4-like_sf"/>
</dbReference>
<dbReference type="KEGG" id="cmb:CSW64_10810"/>
<dbReference type="SUPFAM" id="SSF51316">
    <property type="entry name" value="Mss4-like"/>
    <property type="match status" value="1"/>
</dbReference>
<evidence type="ECO:0000256" key="4">
    <source>
        <dbReference type="ARBA" id="ARBA00023239"/>
    </source>
</evidence>
<protein>
    <submittedName>
        <fullName evidence="6">Aldehyde-activating protein</fullName>
    </submittedName>
</protein>